<evidence type="ECO:0000313" key="8">
    <source>
        <dbReference type="EMBL" id="EFV94702.1"/>
    </source>
</evidence>
<dbReference type="GO" id="GO:0017004">
    <property type="term" value="P:cytochrome complex assembly"/>
    <property type="evidence" value="ECO:0007669"/>
    <property type="project" value="UniProtKB-KW"/>
</dbReference>
<dbReference type="GO" id="GO:0030313">
    <property type="term" value="C:cell envelope"/>
    <property type="evidence" value="ECO:0007669"/>
    <property type="project" value="UniProtKB-SubCell"/>
</dbReference>
<evidence type="ECO:0000256" key="6">
    <source>
        <dbReference type="SAM" id="Phobius"/>
    </source>
</evidence>
<dbReference type="eggNOG" id="COG4235">
    <property type="taxonomic scope" value="Bacteria"/>
</dbReference>
<dbReference type="RefSeq" id="WP_005673725.1">
    <property type="nucleotide sequence ID" value="NZ_CP146288.1"/>
</dbReference>
<dbReference type="HOGENOM" id="CLU_914637_0_0_4"/>
<name>E7RXM8_9BURK</name>
<dbReference type="EMBL" id="AEQP01000010">
    <property type="protein sequence ID" value="EFV94702.1"/>
    <property type="molecule type" value="Genomic_DNA"/>
</dbReference>
<dbReference type="NCBIfam" id="TIGR03142">
    <property type="entry name" value="cytochro_ccmI"/>
    <property type="match status" value="1"/>
</dbReference>
<proteinExistence type="predicted"/>
<evidence type="ECO:0000256" key="5">
    <source>
        <dbReference type="PROSITE-ProRule" id="PRU00339"/>
    </source>
</evidence>
<dbReference type="GO" id="GO:0005886">
    <property type="term" value="C:plasma membrane"/>
    <property type="evidence" value="ECO:0007669"/>
    <property type="project" value="TreeGrafter"/>
</dbReference>
<comment type="caution">
    <text evidence="8">The sequence shown here is derived from an EMBL/GenBank/DDBJ whole genome shotgun (WGS) entry which is preliminary data.</text>
</comment>
<dbReference type="InterPro" id="IPR056413">
    <property type="entry name" value="TPR_CcmH_CycH"/>
</dbReference>
<feature type="transmembrane region" description="Helical" evidence="6">
    <location>
        <begin position="6"/>
        <end position="27"/>
    </location>
</feature>
<comment type="subcellular location">
    <subcellularLocation>
        <location evidence="1">Cell envelope</location>
    </subcellularLocation>
</comment>
<reference evidence="8 9" key="1">
    <citation type="submission" date="2010-12" db="EMBL/GenBank/DDBJ databases">
        <authorList>
            <person name="Muzny D."/>
            <person name="Qin X."/>
            <person name="Deng J."/>
            <person name="Jiang H."/>
            <person name="Liu Y."/>
            <person name="Qu J."/>
            <person name="Song X.-Z."/>
            <person name="Zhang L."/>
            <person name="Thornton R."/>
            <person name="Coyle M."/>
            <person name="Francisco L."/>
            <person name="Jackson L."/>
            <person name="Javaid M."/>
            <person name="Korchina V."/>
            <person name="Kovar C."/>
            <person name="Mata R."/>
            <person name="Mathew T."/>
            <person name="Ngo R."/>
            <person name="Nguyen L."/>
            <person name="Nguyen N."/>
            <person name="Okwuonu G."/>
            <person name="Ongeri F."/>
            <person name="Pham C."/>
            <person name="Simmons D."/>
            <person name="Wilczek-Boney K."/>
            <person name="Hale W."/>
            <person name="Jakkamsetti A."/>
            <person name="Pham P."/>
            <person name="Ruth R."/>
            <person name="San Lucas F."/>
            <person name="Warren J."/>
            <person name="Zhang J."/>
            <person name="Zhao Z."/>
            <person name="Zhou C."/>
            <person name="Zhu D."/>
            <person name="Lee S."/>
            <person name="Bess C."/>
            <person name="Blankenburg K."/>
            <person name="Forbes L."/>
            <person name="Fu Q."/>
            <person name="Gubbala S."/>
            <person name="Hirani K."/>
            <person name="Jayaseelan J.C."/>
            <person name="Lara F."/>
            <person name="Munidasa M."/>
            <person name="Palculict T."/>
            <person name="Patil S."/>
            <person name="Pu L.-L."/>
            <person name="Saada N."/>
            <person name="Tang L."/>
            <person name="Weissenberger G."/>
            <person name="Zhu Y."/>
            <person name="Hemphill L."/>
            <person name="Shang Y."/>
            <person name="Youmans B."/>
            <person name="Ayvaz T."/>
            <person name="Ross M."/>
            <person name="Santibanez J."/>
            <person name="Aqrawi P."/>
            <person name="Gross S."/>
            <person name="Joshi V."/>
            <person name="Fowler G."/>
            <person name="Nazareth L."/>
            <person name="Reid J."/>
            <person name="Worley K."/>
            <person name="Petrosino J."/>
            <person name="Highlander S."/>
            <person name="Gibbs R."/>
        </authorList>
    </citation>
    <scope>NUCLEOTIDE SEQUENCE [LARGE SCALE GENOMIC DNA]</scope>
    <source>
        <strain evidence="8 9">ATCC 51599</strain>
    </source>
</reference>
<dbReference type="STRING" id="887898.HMPREF0551_1449"/>
<dbReference type="InterPro" id="IPR051263">
    <property type="entry name" value="C-type_cytochrome_biogenesis"/>
</dbReference>
<keyword evidence="2" id="KW-0677">Repeat</keyword>
<gene>
    <name evidence="8" type="primary">ccmI</name>
    <name evidence="8" type="ORF">HMPREF0551_1449</name>
</gene>
<feature type="repeat" description="TPR" evidence="5">
    <location>
        <begin position="160"/>
        <end position="193"/>
    </location>
</feature>
<keyword evidence="6" id="KW-1133">Transmembrane helix</keyword>
<dbReference type="SMART" id="SM00028">
    <property type="entry name" value="TPR"/>
    <property type="match status" value="1"/>
</dbReference>
<evidence type="ECO:0000256" key="2">
    <source>
        <dbReference type="ARBA" id="ARBA00022737"/>
    </source>
</evidence>
<organism evidence="8 9">
    <name type="scientific">Lautropia mirabilis ATCC 51599</name>
    <dbReference type="NCBI Taxonomy" id="887898"/>
    <lineage>
        <taxon>Bacteria</taxon>
        <taxon>Pseudomonadati</taxon>
        <taxon>Pseudomonadota</taxon>
        <taxon>Betaproteobacteria</taxon>
        <taxon>Burkholderiales</taxon>
        <taxon>Burkholderiaceae</taxon>
        <taxon>Lautropia</taxon>
    </lineage>
</organism>
<protein>
    <submittedName>
        <fullName evidence="8">Cytochrome c-type biogenesis protein CcmI</fullName>
    </submittedName>
</protein>
<evidence type="ECO:0000256" key="3">
    <source>
        <dbReference type="ARBA" id="ARBA00022748"/>
    </source>
</evidence>
<accession>E7RXM8</accession>
<keyword evidence="6" id="KW-0812">Transmembrane</keyword>
<dbReference type="Gene3D" id="1.25.40.10">
    <property type="entry name" value="Tetratricopeptide repeat domain"/>
    <property type="match status" value="1"/>
</dbReference>
<keyword evidence="4 5" id="KW-0802">TPR repeat</keyword>
<dbReference type="AlphaFoldDB" id="E7RXM8"/>
<dbReference type="InterPro" id="IPR017560">
    <property type="entry name" value="Cyt_c_biogenesis_CcmI"/>
</dbReference>
<feature type="transmembrane region" description="Helical" evidence="6">
    <location>
        <begin position="103"/>
        <end position="120"/>
    </location>
</feature>
<dbReference type="InterPro" id="IPR019734">
    <property type="entry name" value="TPR_rpt"/>
</dbReference>
<keyword evidence="6" id="KW-0472">Membrane</keyword>
<keyword evidence="3" id="KW-0201">Cytochrome c-type biogenesis</keyword>
<evidence type="ECO:0000259" key="7">
    <source>
        <dbReference type="Pfam" id="PF23914"/>
    </source>
</evidence>
<dbReference type="PROSITE" id="PS50005">
    <property type="entry name" value="TPR"/>
    <property type="match status" value="1"/>
</dbReference>
<sequence length="304" mass="32815">MSSPTLFLGLLVLAALLVGLFVAWPLLRRRPAGIDAPAADAARLNQDIIRERRQKLDEELAALPEGSPEREALMREFAAGALADLAPADTPGAPVDAPRRRQLLAVVFITLLVALPLAFYRTTGMPEAVAPDFAEKSQMPDVNRMLAQLEARLEAEPEMVEGWLMLGRSRLALGEGDKAVEALERALKLDSEDPALAAQIRTDLADALGRQANSRLEGRPWALIQEALARQPNHPKAMALAGAYQLSQNRPAQALAYWEPLLQQLKPGTPQYEQVEQYIAGVRAKANAGKPANAPSPGGKAAQP</sequence>
<evidence type="ECO:0000313" key="9">
    <source>
        <dbReference type="Proteomes" id="UP000011021"/>
    </source>
</evidence>
<keyword evidence="9" id="KW-1185">Reference proteome</keyword>
<dbReference type="Pfam" id="PF23914">
    <property type="entry name" value="TPR_CcmH_CycH"/>
    <property type="match status" value="1"/>
</dbReference>
<dbReference type="SUPFAM" id="SSF48452">
    <property type="entry name" value="TPR-like"/>
    <property type="match status" value="1"/>
</dbReference>
<evidence type="ECO:0000256" key="1">
    <source>
        <dbReference type="ARBA" id="ARBA00004196"/>
    </source>
</evidence>
<dbReference type="Proteomes" id="UP000011021">
    <property type="component" value="Unassembled WGS sequence"/>
</dbReference>
<dbReference type="PANTHER" id="PTHR47870">
    <property type="entry name" value="CYTOCHROME C-TYPE BIOGENESIS PROTEIN CCMH"/>
    <property type="match status" value="1"/>
</dbReference>
<dbReference type="InterPro" id="IPR011990">
    <property type="entry name" value="TPR-like_helical_dom_sf"/>
</dbReference>
<dbReference type="PANTHER" id="PTHR47870:SF1">
    <property type="entry name" value="CYTOCHROME C-TYPE BIOGENESIS PROTEIN CCMH"/>
    <property type="match status" value="1"/>
</dbReference>
<evidence type="ECO:0000256" key="4">
    <source>
        <dbReference type="ARBA" id="ARBA00022803"/>
    </source>
</evidence>
<feature type="domain" description="Cytochrome c-type biogenesis protein H TPR" evidence="7">
    <location>
        <begin position="134"/>
        <end position="272"/>
    </location>
</feature>